<dbReference type="InterPro" id="IPR010992">
    <property type="entry name" value="IHF-like_DNA-bd_dom_sf"/>
</dbReference>
<dbReference type="RefSeq" id="WP_006953525.1">
    <property type="nucleotide sequence ID" value="NZ_JH594523.1"/>
</dbReference>
<protein>
    <recommendedName>
        <fullName evidence="2">HU domain-containing protein</fullName>
    </recommendedName>
</protein>
<dbReference type="SUPFAM" id="SSF47729">
    <property type="entry name" value="IHF-like DNA-binding proteins"/>
    <property type="match status" value="1"/>
</dbReference>
<sequence>MKIRLIERANPQDRTKKKIYANPVNAGHKTLHEIAADISGRSSLTRGDVENVLSNFVDRLPGYLRDGFSVQLGEFATMRLGLSSKGAVDEKSFDTETIKPHVILTPSVDFKEQLRNISYEREVKKKKP</sequence>
<feature type="domain" description="HU" evidence="2">
    <location>
        <begin position="4"/>
        <end position="121"/>
    </location>
</feature>
<evidence type="ECO:0000313" key="3">
    <source>
        <dbReference type="EMBL" id="EHO66974.1"/>
    </source>
</evidence>
<dbReference type="eggNOG" id="COG0776">
    <property type="taxonomic scope" value="Bacteria"/>
</dbReference>
<gene>
    <name evidence="3" type="ORF">HMPREF9140_01919</name>
</gene>
<dbReference type="AlphaFoldDB" id="H1Q4T1"/>
<proteinExistence type="predicted"/>
<name>H1Q4T1_9BACT</name>
<dbReference type="Pfam" id="PF18291">
    <property type="entry name" value="HU-HIG"/>
    <property type="match status" value="1"/>
</dbReference>
<organism evidence="3 4">
    <name type="scientific">Prevotella micans F0438</name>
    <dbReference type="NCBI Taxonomy" id="883158"/>
    <lineage>
        <taxon>Bacteria</taxon>
        <taxon>Pseudomonadati</taxon>
        <taxon>Bacteroidota</taxon>
        <taxon>Bacteroidia</taxon>
        <taxon>Bacteroidales</taxon>
        <taxon>Prevotellaceae</taxon>
        <taxon>Prevotella</taxon>
    </lineage>
</organism>
<dbReference type="Proteomes" id="UP000016023">
    <property type="component" value="Unassembled WGS sequence"/>
</dbReference>
<dbReference type="PATRIC" id="fig|883158.3.peg.1923"/>
<dbReference type="STRING" id="883158.HMPREF9140_01919"/>
<keyword evidence="1" id="KW-0238">DNA-binding</keyword>
<evidence type="ECO:0000313" key="4">
    <source>
        <dbReference type="Proteomes" id="UP000016023"/>
    </source>
</evidence>
<reference evidence="3 4" key="1">
    <citation type="submission" date="2011-12" db="EMBL/GenBank/DDBJ databases">
        <title>The Genome Sequence of Prevotella micans F0438.</title>
        <authorList>
            <consortium name="The Broad Institute Genome Sequencing Platform"/>
            <person name="Earl A."/>
            <person name="Ward D."/>
            <person name="Feldgarden M."/>
            <person name="Gevers D."/>
            <person name="Izard J."/>
            <person name="Baranova O.V."/>
            <person name="Blanton J.M."/>
            <person name="Wade W.G."/>
            <person name="Dewhirst F.E."/>
            <person name="Young S.K."/>
            <person name="Zeng Q."/>
            <person name="Gargeya S."/>
            <person name="Fitzgerald M."/>
            <person name="Haas B."/>
            <person name="Abouelleil A."/>
            <person name="Alvarado L."/>
            <person name="Arachchi H.M."/>
            <person name="Berlin A."/>
            <person name="Chapman S.B."/>
            <person name="Gearin G."/>
            <person name="Goldberg J."/>
            <person name="Griggs A."/>
            <person name="Gujja S."/>
            <person name="Hansen M."/>
            <person name="Heiman D."/>
            <person name="Howarth C."/>
            <person name="Larimer J."/>
            <person name="Lui A."/>
            <person name="MacDonald P.J.P."/>
            <person name="McCowen C."/>
            <person name="Montmayeur A."/>
            <person name="Murphy C."/>
            <person name="Neiman D."/>
            <person name="Pearson M."/>
            <person name="Priest M."/>
            <person name="Roberts A."/>
            <person name="Saif S."/>
            <person name="Shea T."/>
            <person name="Sisk P."/>
            <person name="Stolte C."/>
            <person name="Sykes S."/>
            <person name="Wortman J."/>
            <person name="Nusbaum C."/>
            <person name="Birren B."/>
        </authorList>
    </citation>
    <scope>NUCLEOTIDE SEQUENCE [LARGE SCALE GENOMIC DNA]</scope>
    <source>
        <strain evidence="3 4">F0438</strain>
    </source>
</reference>
<evidence type="ECO:0000256" key="1">
    <source>
        <dbReference type="ARBA" id="ARBA00023125"/>
    </source>
</evidence>
<keyword evidence="4" id="KW-1185">Reference proteome</keyword>
<evidence type="ECO:0000259" key="2">
    <source>
        <dbReference type="Pfam" id="PF18291"/>
    </source>
</evidence>
<comment type="caution">
    <text evidence="3">The sequence shown here is derived from an EMBL/GenBank/DDBJ whole genome shotgun (WGS) entry which is preliminary data.</text>
</comment>
<dbReference type="InterPro" id="IPR041607">
    <property type="entry name" value="HU-HIG"/>
</dbReference>
<dbReference type="GO" id="GO:0003677">
    <property type="term" value="F:DNA binding"/>
    <property type="evidence" value="ECO:0007669"/>
    <property type="project" value="UniProtKB-KW"/>
</dbReference>
<accession>H1Q4T1</accession>
<dbReference type="HOGENOM" id="CLU_112331_5_2_10"/>
<dbReference type="EMBL" id="AGWK01000052">
    <property type="protein sequence ID" value="EHO66974.1"/>
    <property type="molecule type" value="Genomic_DNA"/>
</dbReference>